<reference evidence="1" key="1">
    <citation type="journal article" date="2019" name="Sci. Rep.">
        <title>Draft genome of Tanacetum cinerariifolium, the natural source of mosquito coil.</title>
        <authorList>
            <person name="Yamashiro T."/>
            <person name="Shiraishi A."/>
            <person name="Satake H."/>
            <person name="Nakayama K."/>
        </authorList>
    </citation>
    <scope>NUCLEOTIDE SEQUENCE</scope>
</reference>
<sequence length="67" mass="7534">MHQLRSIRLIDKKSIYSCITQVSSVIGITNITGLDIVEVEVPSAFAVILVALFKKRQLCNRTVLSRF</sequence>
<accession>A0A699Q590</accession>
<protein>
    <submittedName>
        <fullName evidence="1">Uncharacterized protein</fullName>
    </submittedName>
</protein>
<name>A0A699Q590_TANCI</name>
<dbReference type="AlphaFoldDB" id="A0A699Q590"/>
<organism evidence="1">
    <name type="scientific">Tanacetum cinerariifolium</name>
    <name type="common">Dalmatian daisy</name>
    <name type="synonym">Chrysanthemum cinerariifolium</name>
    <dbReference type="NCBI Taxonomy" id="118510"/>
    <lineage>
        <taxon>Eukaryota</taxon>
        <taxon>Viridiplantae</taxon>
        <taxon>Streptophyta</taxon>
        <taxon>Embryophyta</taxon>
        <taxon>Tracheophyta</taxon>
        <taxon>Spermatophyta</taxon>
        <taxon>Magnoliopsida</taxon>
        <taxon>eudicotyledons</taxon>
        <taxon>Gunneridae</taxon>
        <taxon>Pentapetalae</taxon>
        <taxon>asterids</taxon>
        <taxon>campanulids</taxon>
        <taxon>Asterales</taxon>
        <taxon>Asteraceae</taxon>
        <taxon>Asteroideae</taxon>
        <taxon>Anthemideae</taxon>
        <taxon>Anthemidinae</taxon>
        <taxon>Tanacetum</taxon>
    </lineage>
</organism>
<gene>
    <name evidence="1" type="ORF">Tci_835504</name>
</gene>
<proteinExistence type="predicted"/>
<dbReference type="EMBL" id="BKCJ010998422">
    <property type="protein sequence ID" value="GFC63534.1"/>
    <property type="molecule type" value="Genomic_DNA"/>
</dbReference>
<comment type="caution">
    <text evidence="1">The sequence shown here is derived from an EMBL/GenBank/DDBJ whole genome shotgun (WGS) entry which is preliminary data.</text>
</comment>
<evidence type="ECO:0000313" key="1">
    <source>
        <dbReference type="EMBL" id="GFC63534.1"/>
    </source>
</evidence>